<dbReference type="PANTHER" id="PTHR45789:SF2">
    <property type="entry name" value="FI18025P1"/>
    <property type="match status" value="1"/>
</dbReference>
<dbReference type="Pfam" id="PF00505">
    <property type="entry name" value="HMG_box"/>
    <property type="match status" value="1"/>
</dbReference>
<dbReference type="Proteomes" id="UP000714275">
    <property type="component" value="Unassembled WGS sequence"/>
</dbReference>
<dbReference type="OrthoDB" id="6247875at2759"/>
<feature type="region of interest" description="Disordered" evidence="4">
    <location>
        <begin position="1"/>
        <end position="33"/>
    </location>
</feature>
<dbReference type="PANTHER" id="PTHR45789">
    <property type="entry name" value="FI18025P1"/>
    <property type="match status" value="1"/>
</dbReference>
<feature type="compositionally biased region" description="Basic and acidic residues" evidence="4">
    <location>
        <begin position="102"/>
        <end position="122"/>
    </location>
</feature>
<feature type="region of interest" description="Disordered" evidence="4">
    <location>
        <begin position="301"/>
        <end position="323"/>
    </location>
</feature>
<gene>
    <name evidence="6" type="ORF">EV702DRAFT_302170</name>
</gene>
<keyword evidence="7" id="KW-1185">Reference proteome</keyword>
<evidence type="ECO:0000256" key="4">
    <source>
        <dbReference type="SAM" id="MobiDB-lite"/>
    </source>
</evidence>
<feature type="region of interest" description="Disordered" evidence="4">
    <location>
        <begin position="486"/>
        <end position="507"/>
    </location>
</feature>
<sequence length="564" mass="62181">MTGPIRSKGKARASDDEEVMHPPQLQPPRPPNAWILYRSDKIKVLPPAEPGQRNRAQADVSKLISDMWRNESDAVKLEYERLADARKAEHQRLYPDYRFQPMKKEEKERLREEKRQRKERAREKKKPRGRAHAFAGPSQEQHEVVAQHPMQEPGPQQAAVAYAPPYFHAGVMPVQNVPSQIPHHNYNFFDPEMQYGLAGPSPPLSAVSSPNPSSASESSCLSDELLLRVDALSSARVSPIPDAQPRPSQQQPYDGLPSFPQSFPRSQHSYGMEPMPVQQPQAAYAQWQAPQAAWQAPQEHILPQPSGSGAAQQPAPEWDNFDASEGTFDYQQQDFLNFDLAANNLGSMQDLERSLQAMLSSTGQNGVFSMSNIKPADILAQPESELAVEMAPKPDAQSRELENYYNSFDIEAALGASQEHQASTVNPSGTVNPADTVINTNLSADDFTSFFQPNPDVQAYMAAQQRQRQPSAFTRDIMQFINFDAGEGGSQNAAAPQVGAPPPPTQQPQAPIFTQMTNTAAAVPQSGYVPPAGAVHSSTRRVGASWKPSYAIPDDSVIDPALFY</sequence>
<feature type="domain" description="HMG box" evidence="5">
    <location>
        <begin position="27"/>
        <end position="98"/>
    </location>
</feature>
<keyword evidence="1 3" id="KW-0238">DNA-binding</keyword>
<feature type="DNA-binding region" description="HMG box" evidence="3">
    <location>
        <begin position="27"/>
        <end position="98"/>
    </location>
</feature>
<dbReference type="InterPro" id="IPR009071">
    <property type="entry name" value="HMG_box_dom"/>
</dbReference>
<organism evidence="6 7">
    <name type="scientific">Suillus placidus</name>
    <dbReference type="NCBI Taxonomy" id="48579"/>
    <lineage>
        <taxon>Eukaryota</taxon>
        <taxon>Fungi</taxon>
        <taxon>Dikarya</taxon>
        <taxon>Basidiomycota</taxon>
        <taxon>Agaricomycotina</taxon>
        <taxon>Agaricomycetes</taxon>
        <taxon>Agaricomycetidae</taxon>
        <taxon>Boletales</taxon>
        <taxon>Suillineae</taxon>
        <taxon>Suillaceae</taxon>
        <taxon>Suillus</taxon>
    </lineage>
</organism>
<dbReference type="GO" id="GO:0000978">
    <property type="term" value="F:RNA polymerase II cis-regulatory region sequence-specific DNA binding"/>
    <property type="evidence" value="ECO:0007669"/>
    <property type="project" value="TreeGrafter"/>
</dbReference>
<protein>
    <recommendedName>
        <fullName evidence="5">HMG box domain-containing protein</fullName>
    </recommendedName>
</protein>
<dbReference type="AlphaFoldDB" id="A0A9P6ZUK3"/>
<evidence type="ECO:0000256" key="2">
    <source>
        <dbReference type="ARBA" id="ARBA00023242"/>
    </source>
</evidence>
<accession>A0A9P6ZUK3</accession>
<proteinExistence type="predicted"/>
<dbReference type="PROSITE" id="PS50118">
    <property type="entry name" value="HMG_BOX_2"/>
    <property type="match status" value="1"/>
</dbReference>
<dbReference type="EMBL" id="JABBWD010000023">
    <property type="protein sequence ID" value="KAG1777053.1"/>
    <property type="molecule type" value="Genomic_DNA"/>
</dbReference>
<dbReference type="InterPro" id="IPR051356">
    <property type="entry name" value="SOX/SOX-like_TF"/>
</dbReference>
<keyword evidence="2 3" id="KW-0539">Nucleus</keyword>
<feature type="compositionally biased region" description="Low complexity" evidence="4">
    <location>
        <begin position="204"/>
        <end position="219"/>
    </location>
</feature>
<feature type="compositionally biased region" description="Polar residues" evidence="4">
    <location>
        <begin position="259"/>
        <end position="269"/>
    </location>
</feature>
<dbReference type="GO" id="GO:0000981">
    <property type="term" value="F:DNA-binding transcription factor activity, RNA polymerase II-specific"/>
    <property type="evidence" value="ECO:0007669"/>
    <property type="project" value="TreeGrafter"/>
</dbReference>
<comment type="caution">
    <text evidence="6">The sequence shown here is derived from an EMBL/GenBank/DDBJ whole genome shotgun (WGS) entry which is preliminary data.</text>
</comment>
<evidence type="ECO:0000259" key="5">
    <source>
        <dbReference type="PROSITE" id="PS50118"/>
    </source>
</evidence>
<feature type="region of interest" description="Disordered" evidence="4">
    <location>
        <begin position="200"/>
        <end position="219"/>
    </location>
</feature>
<feature type="region of interest" description="Disordered" evidence="4">
    <location>
        <begin position="237"/>
        <end position="274"/>
    </location>
</feature>
<evidence type="ECO:0000256" key="3">
    <source>
        <dbReference type="PROSITE-ProRule" id="PRU00267"/>
    </source>
</evidence>
<feature type="region of interest" description="Disordered" evidence="4">
    <location>
        <begin position="93"/>
        <end position="142"/>
    </location>
</feature>
<dbReference type="GO" id="GO:0005634">
    <property type="term" value="C:nucleus"/>
    <property type="evidence" value="ECO:0007669"/>
    <property type="project" value="UniProtKB-UniRule"/>
</dbReference>
<dbReference type="Gene3D" id="1.10.30.10">
    <property type="entry name" value="High mobility group box domain"/>
    <property type="match status" value="1"/>
</dbReference>
<dbReference type="SUPFAM" id="SSF47095">
    <property type="entry name" value="HMG-box"/>
    <property type="match status" value="1"/>
</dbReference>
<evidence type="ECO:0000256" key="1">
    <source>
        <dbReference type="ARBA" id="ARBA00023125"/>
    </source>
</evidence>
<name>A0A9P6ZUK3_9AGAM</name>
<dbReference type="CDD" id="cd01389">
    <property type="entry name" value="HMG-box_ROX1-like"/>
    <property type="match status" value="1"/>
</dbReference>
<evidence type="ECO:0000313" key="6">
    <source>
        <dbReference type="EMBL" id="KAG1777053.1"/>
    </source>
</evidence>
<reference evidence="6" key="1">
    <citation type="journal article" date="2020" name="New Phytol.">
        <title>Comparative genomics reveals dynamic genome evolution in host specialist ectomycorrhizal fungi.</title>
        <authorList>
            <person name="Lofgren L.A."/>
            <person name="Nguyen N.H."/>
            <person name="Vilgalys R."/>
            <person name="Ruytinx J."/>
            <person name="Liao H.L."/>
            <person name="Branco S."/>
            <person name="Kuo A."/>
            <person name="LaButti K."/>
            <person name="Lipzen A."/>
            <person name="Andreopoulos W."/>
            <person name="Pangilinan J."/>
            <person name="Riley R."/>
            <person name="Hundley H."/>
            <person name="Na H."/>
            <person name="Barry K."/>
            <person name="Grigoriev I.V."/>
            <person name="Stajich J.E."/>
            <person name="Kennedy P.G."/>
        </authorList>
    </citation>
    <scope>NUCLEOTIDE SEQUENCE</scope>
    <source>
        <strain evidence="6">DOB743</strain>
    </source>
</reference>
<dbReference type="SMART" id="SM00398">
    <property type="entry name" value="HMG"/>
    <property type="match status" value="1"/>
</dbReference>
<dbReference type="InterPro" id="IPR036910">
    <property type="entry name" value="HMG_box_dom_sf"/>
</dbReference>
<evidence type="ECO:0000313" key="7">
    <source>
        <dbReference type="Proteomes" id="UP000714275"/>
    </source>
</evidence>